<dbReference type="InterPro" id="IPR054722">
    <property type="entry name" value="PolX-like_BBD"/>
</dbReference>
<dbReference type="InterPro" id="IPR000163">
    <property type="entry name" value="Prohibitin"/>
</dbReference>
<comment type="similarity">
    <text evidence="2">Belongs to the prohibitin family.</text>
</comment>
<comment type="subcellular location">
    <subcellularLocation>
        <location evidence="1">Mitochondrion inner membrane</location>
        <topology evidence="1">Single-pass type II membrane protein</topology>
    </subcellularLocation>
</comment>
<evidence type="ECO:0000256" key="1">
    <source>
        <dbReference type="ARBA" id="ARBA00004140"/>
    </source>
</evidence>
<dbReference type="Pfam" id="PF14223">
    <property type="entry name" value="Retrotran_gag_2"/>
    <property type="match status" value="1"/>
</dbReference>
<evidence type="ECO:0000256" key="3">
    <source>
        <dbReference type="ARBA" id="ARBA00011786"/>
    </source>
</evidence>
<evidence type="ECO:0000313" key="9">
    <source>
        <dbReference type="EMBL" id="KAF8391295.1"/>
    </source>
</evidence>
<dbReference type="PANTHER" id="PTHR23222">
    <property type="entry name" value="PROHIBITIN"/>
    <property type="match status" value="1"/>
</dbReference>
<accession>A0A834YNH7</accession>
<dbReference type="GO" id="GO:0005743">
    <property type="term" value="C:mitochondrial inner membrane"/>
    <property type="evidence" value="ECO:0007669"/>
    <property type="project" value="UniProtKB-SubCell"/>
</dbReference>
<dbReference type="Proteomes" id="UP000655225">
    <property type="component" value="Unassembled WGS sequence"/>
</dbReference>
<name>A0A834YNH7_TETSI</name>
<keyword evidence="5" id="KW-0496">Mitochondrion</keyword>
<dbReference type="EMBL" id="JABCRI010000017">
    <property type="protein sequence ID" value="KAF8391295.1"/>
    <property type="molecule type" value="Genomic_DNA"/>
</dbReference>
<dbReference type="InterPro" id="IPR001107">
    <property type="entry name" value="Band_7"/>
</dbReference>
<comment type="caution">
    <text evidence="9">The sequence shown here is derived from an EMBL/GenBank/DDBJ whole genome shotgun (WGS) entry which is preliminary data.</text>
</comment>
<dbReference type="Pfam" id="PF22936">
    <property type="entry name" value="Pol_BBD"/>
    <property type="match status" value="1"/>
</dbReference>
<evidence type="ECO:0000256" key="5">
    <source>
        <dbReference type="ARBA" id="ARBA00023128"/>
    </source>
</evidence>
<comment type="subunit">
    <text evidence="3">Component of a prohibitin multimeric complex in mitochondrial membranes.</text>
</comment>
<dbReference type="Pfam" id="PF01145">
    <property type="entry name" value="Band_7"/>
    <property type="match status" value="1"/>
</dbReference>
<evidence type="ECO:0000256" key="6">
    <source>
        <dbReference type="ARBA" id="ARBA00023136"/>
    </source>
</evidence>
<dbReference type="InterPro" id="IPR025724">
    <property type="entry name" value="GAG-pre-integrase_dom"/>
</dbReference>
<evidence type="ECO:0000259" key="8">
    <source>
        <dbReference type="SMART" id="SM00244"/>
    </source>
</evidence>
<dbReference type="GO" id="GO:0007005">
    <property type="term" value="P:mitochondrion organization"/>
    <property type="evidence" value="ECO:0007669"/>
    <property type="project" value="TreeGrafter"/>
</dbReference>
<dbReference type="SMART" id="SM00244">
    <property type="entry name" value="PHB"/>
    <property type="match status" value="1"/>
</dbReference>
<gene>
    <name evidence="9" type="ORF">HHK36_023597</name>
</gene>
<keyword evidence="6" id="KW-0472">Membrane</keyword>
<dbReference type="OrthoDB" id="1938465at2759"/>
<dbReference type="Pfam" id="PF13976">
    <property type="entry name" value="gag_pre-integrs"/>
    <property type="match status" value="1"/>
</dbReference>
<evidence type="ECO:0000313" key="10">
    <source>
        <dbReference type="Proteomes" id="UP000655225"/>
    </source>
</evidence>
<feature type="domain" description="Band 7" evidence="8">
    <location>
        <begin position="621"/>
        <end position="788"/>
    </location>
</feature>
<proteinExistence type="inferred from homology"/>
<dbReference type="SUPFAM" id="SSF117892">
    <property type="entry name" value="Band 7/SPFH domain"/>
    <property type="match status" value="1"/>
</dbReference>
<protein>
    <recommendedName>
        <fullName evidence="8">Band 7 domain-containing protein</fullName>
    </recommendedName>
</protein>
<dbReference type="InterPro" id="IPR036013">
    <property type="entry name" value="Band_7/SPFH_dom_sf"/>
</dbReference>
<sequence length="955" mass="106736">MMGFIDGEYPIPDCQITIPDTEVVDGKNVTVNPTYNLWRRSDRLLRGWITGTLSEEVLGMVVGLETASEVWNTLLNSFAQESQEREFFLLQQLQLHRKGTSTISEYIRTFKSVCDDLAAIGKPISDRTKVFSLLNGLGSGYESFVTTMLKPPTPIYCEIVPLLQSHETMRNLHHSEGYGTTNHNVAFLGQRPQGQRDNRTFYRRGRSNQVSFNSRGRGFPHTGHVPSRVQRDKFFQPAQNQSGSIDQPNQANQSGSIDQLNQANQFHQPAKEKGEVCQICMKPNHTALRCWQRFNQTYQSKDIPQALAAMSLSDSQDNAWFPDTGASSHMTADAGKLQTLIEYHGPEKIMVGNGYKLDITHIGSTLINVGNDQLQLNDVLVVPAIKKNLISISQLTSDYPYLFEFSSTGFVIKDRGTKSVIASGHRHGDLYALQLEDKKAFFSTRFRVVSSVVWHQRLGHPHNQVIDFLSHNKLISNTTTNNVEIVCSSCQMAKSCRLPFILNDEFCAKPFAKIHCTDARTQAPSPPFIGSPSSIDLPQVSQSQSVPAIPHDIGPSNHVNDPDHMDSVVHGDYGDSNSSIGSENETRMEYVHMEDGSDHAMEPPELANPEPVPIGANSTNQAFSQSDQNRLDGVTELPSSSSIRSDPNRALVGHPMVTRLKDGIVKPNPKYSFTAIEVKIGLRVLTRPVPDQLPTIYRTLGENSNEKVLPSIINETLKAVVAQYNAIQLITQREFMMPIYWLNDTAISREIRKTLTERAAKFNIALDDVSITSLTFGREFTAAIEAKQVAAQEAERAKFVVEKAEQDKRSAVIRAQGEAKSAQLRENRKLKKENLYQIKELAMGGTETRFLQELVLYAASAALSCLVLFAELRHLDPNRDASKKALEQKKEISKRLGRPLIHTNPYEVRKHFAVSVAVPRRFDLLILKDVLDAANVLLILKDVLDAANVLNKWKI</sequence>
<feature type="region of interest" description="Disordered" evidence="7">
    <location>
        <begin position="190"/>
        <end position="226"/>
    </location>
</feature>
<organism evidence="9 10">
    <name type="scientific">Tetracentron sinense</name>
    <name type="common">Spur-leaf</name>
    <dbReference type="NCBI Taxonomy" id="13715"/>
    <lineage>
        <taxon>Eukaryota</taxon>
        <taxon>Viridiplantae</taxon>
        <taxon>Streptophyta</taxon>
        <taxon>Embryophyta</taxon>
        <taxon>Tracheophyta</taxon>
        <taxon>Spermatophyta</taxon>
        <taxon>Magnoliopsida</taxon>
        <taxon>Trochodendrales</taxon>
        <taxon>Trochodendraceae</taxon>
        <taxon>Tetracentron</taxon>
    </lineage>
</organism>
<keyword evidence="10" id="KW-1185">Reference proteome</keyword>
<evidence type="ECO:0000256" key="7">
    <source>
        <dbReference type="SAM" id="MobiDB-lite"/>
    </source>
</evidence>
<dbReference type="PRINTS" id="PR00679">
    <property type="entry name" value="PROHIBITIN"/>
</dbReference>
<dbReference type="CDD" id="cd03401">
    <property type="entry name" value="SPFH_prohibitin"/>
    <property type="match status" value="1"/>
</dbReference>
<keyword evidence="4" id="KW-0999">Mitochondrion inner membrane</keyword>
<dbReference type="AlphaFoldDB" id="A0A834YNH7"/>
<evidence type="ECO:0000256" key="4">
    <source>
        <dbReference type="ARBA" id="ARBA00022792"/>
    </source>
</evidence>
<dbReference type="PANTHER" id="PTHR23222:SF1">
    <property type="entry name" value="PROHIBITIN-2"/>
    <property type="match status" value="1"/>
</dbReference>
<evidence type="ECO:0000256" key="2">
    <source>
        <dbReference type="ARBA" id="ARBA00009658"/>
    </source>
</evidence>
<dbReference type="Gene3D" id="3.30.479.30">
    <property type="entry name" value="Band 7 domain"/>
    <property type="match status" value="1"/>
</dbReference>
<reference evidence="9 10" key="1">
    <citation type="submission" date="2020-04" db="EMBL/GenBank/DDBJ databases">
        <title>Plant Genome Project.</title>
        <authorList>
            <person name="Zhang R.-G."/>
        </authorList>
    </citation>
    <scope>NUCLEOTIDE SEQUENCE [LARGE SCALE GENOMIC DNA]</scope>
    <source>
        <strain evidence="9">YNK0</strain>
        <tissue evidence="9">Leaf</tissue>
    </source>
</reference>